<evidence type="ECO:0000256" key="12">
    <source>
        <dbReference type="ARBA" id="ARBA00023293"/>
    </source>
</evidence>
<evidence type="ECO:0000256" key="2">
    <source>
        <dbReference type="ARBA" id="ARBA00001971"/>
    </source>
</evidence>
<gene>
    <name evidence="20" type="ORF">GHT06_017573</name>
</gene>
<protein>
    <recommendedName>
        <fullName evidence="14">Guanylate cyclase soluble subunit beta-1</fullName>
        <ecNumber evidence="4">4.6.1.2</ecNumber>
    </recommendedName>
    <alternativeName>
        <fullName evidence="15">Guanylate cyclase soluble subunit beta-3</fullName>
    </alternativeName>
    <alternativeName>
        <fullName evidence="16">Soluble guanylate cyclase small subunit</fullName>
    </alternativeName>
</protein>
<dbReference type="GO" id="GO:0046872">
    <property type="term" value="F:metal ion binding"/>
    <property type="evidence" value="ECO:0007669"/>
    <property type="project" value="UniProtKB-KW"/>
</dbReference>
<evidence type="ECO:0000256" key="4">
    <source>
        <dbReference type="ARBA" id="ARBA00012202"/>
    </source>
</evidence>
<evidence type="ECO:0000313" key="20">
    <source>
        <dbReference type="EMBL" id="KAI9557744.1"/>
    </source>
</evidence>
<evidence type="ECO:0000256" key="14">
    <source>
        <dbReference type="ARBA" id="ARBA00039698"/>
    </source>
</evidence>
<dbReference type="GO" id="GO:0020037">
    <property type="term" value="F:heme binding"/>
    <property type="evidence" value="ECO:0007669"/>
    <property type="project" value="InterPro"/>
</dbReference>
<dbReference type="PANTHER" id="PTHR45655:SF2">
    <property type="entry name" value="GUANYLATE CYCLASE SOLUBLE SUBUNIT BETA-1"/>
    <property type="match status" value="1"/>
</dbReference>
<dbReference type="InterPro" id="IPR029787">
    <property type="entry name" value="Nucleotide_cyclase"/>
</dbReference>
<comment type="subcellular location">
    <subcellularLocation>
        <location evidence="3">Cytoplasm</location>
    </subcellularLocation>
</comment>
<dbReference type="EMBL" id="WJBH02000006">
    <property type="protein sequence ID" value="KAI9557744.1"/>
    <property type="molecule type" value="Genomic_DNA"/>
</dbReference>
<dbReference type="Gene3D" id="6.10.250.780">
    <property type="match status" value="1"/>
</dbReference>
<dbReference type="InterPro" id="IPR001054">
    <property type="entry name" value="A/G_cyclase"/>
</dbReference>
<dbReference type="SMART" id="SM00044">
    <property type="entry name" value="CYCc"/>
    <property type="match status" value="1"/>
</dbReference>
<keyword evidence="21" id="KW-1185">Reference proteome</keyword>
<evidence type="ECO:0000256" key="10">
    <source>
        <dbReference type="ARBA" id="ARBA00023134"/>
    </source>
</evidence>
<dbReference type="SUPFAM" id="SSF111126">
    <property type="entry name" value="Ligand-binding domain in the NO signalling and Golgi transport"/>
    <property type="match status" value="1"/>
</dbReference>
<evidence type="ECO:0000256" key="17">
    <source>
        <dbReference type="RuleBase" id="RU000405"/>
    </source>
</evidence>
<comment type="cofactor">
    <cofactor evidence="2">
        <name>heme</name>
        <dbReference type="ChEBI" id="CHEBI:30413"/>
    </cofactor>
</comment>
<keyword evidence="5" id="KW-0963">Cytoplasm</keyword>
<evidence type="ECO:0000256" key="6">
    <source>
        <dbReference type="ARBA" id="ARBA00022617"/>
    </source>
</evidence>
<evidence type="ECO:0000256" key="11">
    <source>
        <dbReference type="ARBA" id="ARBA00023239"/>
    </source>
</evidence>
<dbReference type="PROSITE" id="PS00452">
    <property type="entry name" value="GUANYLATE_CYCLASE_1"/>
    <property type="match status" value="1"/>
</dbReference>
<keyword evidence="18" id="KW-0175">Coiled coil</keyword>
<dbReference type="InterPro" id="IPR011645">
    <property type="entry name" value="HNOB_dom_associated"/>
</dbReference>
<dbReference type="InterPro" id="IPR042463">
    <property type="entry name" value="HNOB_dom_associated_sf"/>
</dbReference>
<dbReference type="PANTHER" id="PTHR45655">
    <property type="entry name" value="GUANYLATE CYCLASE SOLUBLE SUBUNIT BETA-2"/>
    <property type="match status" value="1"/>
</dbReference>
<sequence>MYGFVNYALELLVLENYGKDVWEQIKKEAEVNMEGHFLVRQIYEDDVTYNIVGAAERVLQVPANLLLEKFGEKFLDFCQDSGYDRILQVLGATPRDFLQNLDALHDHLATIYPGMKAPSFRCTDAPDGSLILHYYSDRPGLESIVIGIVNAVAKKLHKVDVDVKLLRSSQGSSGHGEFLIQEKNKAKTHQNTTADEVDLIFSSNEPKISSQLFCRAFPFHVLFDRNLSIKQVGDSLKRILPASIDRSDCKITDILRMVRPHMELTFENLLAHINTVYILVTKEKKNDVHDKAVPSLATWRHEDGTGIIQEANLRLKGEMIHVPENGLMLFLGSPSVLNLEDLTRRGLYLSDIPLHDATRDLVLLSEQFEAEYKLTRDLEMLTDQLQQTKVELEREKQKTDTLLYSVLPPSVANELRHGRPVAARRYEMVTLLFSGIVGFSDLCARNSDSNGVMKVVRMLNVLYTTFDVLTDPRKNPNIYKVETVGDKYMAVSGLPEPCREQALCIARLALDMMDLSMDVSIDGISVQITIGIHCGEVMTGVIGQRMPRYCLFGNTVNLTSRTETTGTPGRINVSQDAYQYSSFTSVTELLQEPDNRDSQFCFTYRGPVAMKGKPEPMKVYYLDRASGSAAITSGCTNPLD</sequence>
<evidence type="ECO:0000259" key="19">
    <source>
        <dbReference type="PROSITE" id="PS50125"/>
    </source>
</evidence>
<comment type="function">
    <text evidence="13">Mediates responses to nitric oxide (NO) by catalyzing the biosynthesis of the signaling molecule cGMP.</text>
</comment>
<dbReference type="Gene3D" id="3.30.70.1230">
    <property type="entry name" value="Nucleotide cyclase"/>
    <property type="match status" value="1"/>
</dbReference>
<evidence type="ECO:0000256" key="15">
    <source>
        <dbReference type="ARBA" id="ARBA00041698"/>
    </source>
</evidence>
<dbReference type="EC" id="4.6.1.2" evidence="4"/>
<dbReference type="Pfam" id="PF07701">
    <property type="entry name" value="HNOBA"/>
    <property type="match status" value="1"/>
</dbReference>
<evidence type="ECO:0000313" key="21">
    <source>
        <dbReference type="Proteomes" id="UP000820818"/>
    </source>
</evidence>
<keyword evidence="8" id="KW-0547">Nucleotide-binding</keyword>
<keyword evidence="12" id="KW-0141">cGMP biosynthesis</keyword>
<dbReference type="Gene3D" id="3.30.450.260">
    <property type="entry name" value="Haem NO binding associated domain"/>
    <property type="match status" value="1"/>
</dbReference>
<name>A0AAD5PV58_9CRUS</name>
<comment type="similarity">
    <text evidence="17">Belongs to the adenylyl cyclase class-4/guanylyl cyclase family.</text>
</comment>
<dbReference type="FunFam" id="3.30.450.260:FF:000001">
    <property type="entry name" value="guanylate cyclase soluble subunit beta-1 isoform X1"/>
    <property type="match status" value="1"/>
</dbReference>
<dbReference type="GO" id="GO:0008074">
    <property type="term" value="C:guanylate cyclase complex, soluble"/>
    <property type="evidence" value="ECO:0007669"/>
    <property type="project" value="TreeGrafter"/>
</dbReference>
<dbReference type="Pfam" id="PF07700">
    <property type="entry name" value="HNOB"/>
    <property type="match status" value="1"/>
</dbReference>
<evidence type="ECO:0000256" key="5">
    <source>
        <dbReference type="ARBA" id="ARBA00022490"/>
    </source>
</evidence>
<dbReference type="Proteomes" id="UP000820818">
    <property type="component" value="Linkage Group LG6"/>
</dbReference>
<keyword evidence="7" id="KW-0479">Metal-binding</keyword>
<dbReference type="FunFam" id="3.90.1520.10:FF:000001">
    <property type="entry name" value="Guanylate cyclase soluble subunit beta-1"/>
    <property type="match status" value="1"/>
</dbReference>
<dbReference type="FunFam" id="3.30.70.1230:FF:000005">
    <property type="entry name" value="Guanylate cyclase soluble subunit beta-1"/>
    <property type="match status" value="1"/>
</dbReference>
<keyword evidence="10" id="KW-0342">GTP-binding</keyword>
<dbReference type="AlphaFoldDB" id="A0AAD5PV58"/>
<dbReference type="GO" id="GO:0019934">
    <property type="term" value="P:cGMP-mediated signaling"/>
    <property type="evidence" value="ECO:0007669"/>
    <property type="project" value="TreeGrafter"/>
</dbReference>
<keyword evidence="11 17" id="KW-0456">Lyase</keyword>
<dbReference type="GO" id="GO:0070482">
    <property type="term" value="P:response to oxygen levels"/>
    <property type="evidence" value="ECO:0007669"/>
    <property type="project" value="TreeGrafter"/>
</dbReference>
<dbReference type="SUPFAM" id="SSF55073">
    <property type="entry name" value="Nucleotide cyclase"/>
    <property type="match status" value="1"/>
</dbReference>
<keyword evidence="9" id="KW-0408">Iron</keyword>
<evidence type="ECO:0000256" key="7">
    <source>
        <dbReference type="ARBA" id="ARBA00022723"/>
    </source>
</evidence>
<dbReference type="CDD" id="cd07302">
    <property type="entry name" value="CHD"/>
    <property type="match status" value="1"/>
</dbReference>
<accession>A0AAD5PV58</accession>
<feature type="coiled-coil region" evidence="18">
    <location>
        <begin position="375"/>
        <end position="402"/>
    </location>
</feature>
<evidence type="ECO:0000256" key="3">
    <source>
        <dbReference type="ARBA" id="ARBA00004496"/>
    </source>
</evidence>
<dbReference type="InterPro" id="IPR018297">
    <property type="entry name" value="A/G_cyclase_CS"/>
</dbReference>
<evidence type="ECO:0000256" key="1">
    <source>
        <dbReference type="ARBA" id="ARBA00001436"/>
    </source>
</evidence>
<evidence type="ECO:0000256" key="18">
    <source>
        <dbReference type="SAM" id="Coils"/>
    </source>
</evidence>
<reference evidence="20 21" key="1">
    <citation type="submission" date="2022-05" db="EMBL/GenBank/DDBJ databases">
        <title>A multi-omics perspective on studying reproductive biology in Daphnia sinensis.</title>
        <authorList>
            <person name="Jia J."/>
        </authorList>
    </citation>
    <scope>NUCLEOTIDE SEQUENCE [LARGE SCALE GENOMIC DNA]</scope>
    <source>
        <strain evidence="20 21">WSL</strain>
    </source>
</reference>
<dbReference type="Gene3D" id="3.90.1520.10">
    <property type="entry name" value="H-NOX domain"/>
    <property type="match status" value="1"/>
</dbReference>
<dbReference type="Pfam" id="PF00211">
    <property type="entry name" value="Guanylate_cyc"/>
    <property type="match status" value="1"/>
</dbReference>
<dbReference type="InterPro" id="IPR038158">
    <property type="entry name" value="H-NOX_domain_sf"/>
</dbReference>
<dbReference type="PROSITE" id="PS50125">
    <property type="entry name" value="GUANYLATE_CYCLASE_2"/>
    <property type="match status" value="1"/>
</dbReference>
<dbReference type="GO" id="GO:0005525">
    <property type="term" value="F:GTP binding"/>
    <property type="evidence" value="ECO:0007669"/>
    <property type="project" value="UniProtKB-KW"/>
</dbReference>
<evidence type="ECO:0000256" key="16">
    <source>
        <dbReference type="ARBA" id="ARBA00043208"/>
    </source>
</evidence>
<dbReference type="InterPro" id="IPR024096">
    <property type="entry name" value="NO_sig/Golgi_transp_ligand-bd"/>
</dbReference>
<proteinExistence type="inferred from homology"/>
<comment type="caution">
    <text evidence="20">The sequence shown here is derived from an EMBL/GenBank/DDBJ whole genome shotgun (WGS) entry which is preliminary data.</text>
</comment>
<evidence type="ECO:0000256" key="8">
    <source>
        <dbReference type="ARBA" id="ARBA00022741"/>
    </source>
</evidence>
<evidence type="ECO:0000256" key="13">
    <source>
        <dbReference type="ARBA" id="ARBA00037442"/>
    </source>
</evidence>
<feature type="domain" description="Guanylate cyclase" evidence="19">
    <location>
        <begin position="430"/>
        <end position="563"/>
    </location>
</feature>
<evidence type="ECO:0000256" key="9">
    <source>
        <dbReference type="ARBA" id="ARBA00023004"/>
    </source>
</evidence>
<keyword evidence="6" id="KW-0349">Heme</keyword>
<organism evidence="20 21">
    <name type="scientific">Daphnia sinensis</name>
    <dbReference type="NCBI Taxonomy" id="1820382"/>
    <lineage>
        <taxon>Eukaryota</taxon>
        <taxon>Metazoa</taxon>
        <taxon>Ecdysozoa</taxon>
        <taxon>Arthropoda</taxon>
        <taxon>Crustacea</taxon>
        <taxon>Branchiopoda</taxon>
        <taxon>Diplostraca</taxon>
        <taxon>Cladocera</taxon>
        <taxon>Anomopoda</taxon>
        <taxon>Daphniidae</taxon>
        <taxon>Daphnia</taxon>
        <taxon>Daphnia similis group</taxon>
    </lineage>
</organism>
<dbReference type="GO" id="GO:0004383">
    <property type="term" value="F:guanylate cyclase activity"/>
    <property type="evidence" value="ECO:0007669"/>
    <property type="project" value="UniProtKB-EC"/>
</dbReference>
<comment type="catalytic activity">
    <reaction evidence="1">
        <text>GTP = 3',5'-cyclic GMP + diphosphate</text>
        <dbReference type="Rhea" id="RHEA:13665"/>
        <dbReference type="ChEBI" id="CHEBI:33019"/>
        <dbReference type="ChEBI" id="CHEBI:37565"/>
        <dbReference type="ChEBI" id="CHEBI:57746"/>
        <dbReference type="EC" id="4.6.1.2"/>
    </reaction>
</comment>
<dbReference type="InterPro" id="IPR011644">
    <property type="entry name" value="Heme_NO-bd"/>
</dbReference>